<evidence type="ECO:0000313" key="6">
    <source>
        <dbReference type="Proteomes" id="UP001196980"/>
    </source>
</evidence>
<keyword evidence="4" id="KW-0812">Transmembrane</keyword>
<feature type="repeat" description="TPR" evidence="3">
    <location>
        <begin position="663"/>
        <end position="696"/>
    </location>
</feature>
<dbReference type="Pfam" id="PF00515">
    <property type="entry name" value="TPR_1"/>
    <property type="match status" value="1"/>
</dbReference>
<dbReference type="PROSITE" id="PS50293">
    <property type="entry name" value="TPR_REGION"/>
    <property type="match status" value="3"/>
</dbReference>
<keyword evidence="4" id="KW-1133">Transmembrane helix</keyword>
<feature type="repeat" description="TPR" evidence="3">
    <location>
        <begin position="731"/>
        <end position="764"/>
    </location>
</feature>
<keyword evidence="6" id="KW-1185">Reference proteome</keyword>
<feature type="transmembrane region" description="Helical" evidence="4">
    <location>
        <begin position="80"/>
        <end position="105"/>
    </location>
</feature>
<feature type="repeat" description="TPR" evidence="3">
    <location>
        <begin position="451"/>
        <end position="484"/>
    </location>
</feature>
<evidence type="ECO:0000313" key="5">
    <source>
        <dbReference type="EMBL" id="MBV6341397.1"/>
    </source>
</evidence>
<dbReference type="InterPro" id="IPR052346">
    <property type="entry name" value="O-mannosyl-transferase_TMTC"/>
</dbReference>
<keyword evidence="2 3" id="KW-0802">TPR repeat</keyword>
<feature type="transmembrane region" description="Helical" evidence="4">
    <location>
        <begin position="347"/>
        <end position="368"/>
    </location>
</feature>
<dbReference type="Pfam" id="PF13414">
    <property type="entry name" value="TPR_11"/>
    <property type="match status" value="2"/>
</dbReference>
<dbReference type="Pfam" id="PF13181">
    <property type="entry name" value="TPR_8"/>
    <property type="match status" value="1"/>
</dbReference>
<feature type="repeat" description="TPR" evidence="3">
    <location>
        <begin position="697"/>
        <end position="730"/>
    </location>
</feature>
<organism evidence="5 6">
    <name type="scientific">Candidatus Magnetobacterium casense</name>
    <dbReference type="NCBI Taxonomy" id="1455061"/>
    <lineage>
        <taxon>Bacteria</taxon>
        <taxon>Pseudomonadati</taxon>
        <taxon>Nitrospirota</taxon>
        <taxon>Thermodesulfovibrionia</taxon>
        <taxon>Thermodesulfovibrionales</taxon>
        <taxon>Candidatus Magnetobacteriaceae</taxon>
        <taxon>Candidatus Magnetobacterium</taxon>
    </lineage>
</organism>
<feature type="transmembrane region" description="Helical" evidence="4">
    <location>
        <begin position="234"/>
        <end position="252"/>
    </location>
</feature>
<evidence type="ECO:0000256" key="2">
    <source>
        <dbReference type="ARBA" id="ARBA00022803"/>
    </source>
</evidence>
<feature type="transmembrane region" description="Helical" evidence="4">
    <location>
        <begin position="315"/>
        <end position="335"/>
    </location>
</feature>
<accession>A0ABS6RXN5</accession>
<feature type="transmembrane region" description="Helical" evidence="4">
    <location>
        <begin position="12"/>
        <end position="31"/>
    </location>
</feature>
<comment type="caution">
    <text evidence="5">The sequence shown here is derived from an EMBL/GenBank/DDBJ whole genome shotgun (WGS) entry which is preliminary data.</text>
</comment>
<feature type="repeat" description="TPR" evidence="3">
    <location>
        <begin position="524"/>
        <end position="557"/>
    </location>
</feature>
<feature type="transmembrane region" description="Helical" evidence="4">
    <location>
        <begin position="151"/>
        <end position="169"/>
    </location>
</feature>
<proteinExistence type="predicted"/>
<feature type="transmembrane region" description="Helical" evidence="4">
    <location>
        <begin position="282"/>
        <end position="303"/>
    </location>
</feature>
<gene>
    <name evidence="5" type="ORF">HWQ67_07350</name>
</gene>
<dbReference type="SMART" id="SM00028">
    <property type="entry name" value="TPR"/>
    <property type="match status" value="9"/>
</dbReference>
<dbReference type="Pfam" id="PF14559">
    <property type="entry name" value="TPR_19"/>
    <property type="match status" value="1"/>
</dbReference>
<sequence length="775" mass="88485">MLDALRKYSIVLSKPIFHILIVVCVGILSYANSFHVPFFFDDYAIESIVEGFDPWMVFEGRYVTNLSFFVNYKLHGYNVFGYHAVNIVIHLINAVFTYRFILLLFRAQSQLYKNSAVTDARHSEIIAFATAIVFVSHPLQLQAVTLVIQRYASLATLFYLLTLIVYLKWRMLTVDNSLNVNFKYVALYVLALIIAFIASITKQTAVTLPIMITIVEFMFFSGKHLKRLLQCIPFYAVILVVSYLAFAVFANSKFDEIDDMMLKRLDSGLIVLDRWQNLFTQFRVIITYIRMLFIPVNLTLIYDYPVSFSFWQSRVYISLIVLSAIFSFAIYLYHLAQKKHDIKHADFLFISFGILWFFISIAPQSSIIPLSNWQLMEYRVYLPSVGFFTAVITALFMIAQAVNPKKLTAYFTLPILTISLVFAVATYKRNSLYQSEVTLYEDNVKKVPTSIFAHINLASAYIAAGEIDKAISALQKAKSLNPLFGLTHYTMTQTLLASVYTQKGNYAEAARELKETLHYEPGNADLHNRLGLVYVKQELFNEATEEFKRAIEINNNLVDPRYYLGAIYANQGRFDDALRQWRHVVRLKPDQGNIYIKIGDIYMLQDKPEEALKEYNTALNFEKNNAAIYLKICDVYKRLGREADSARVCQTALQADTKDVKDAALYLKLGLMHENQGNLDEAARQYSMAIKLDPKSAEAHNNLGVVLGKQGKIDDAFNEISKAINIRPDYADAHNNLGLCLRLQGKTDKAKEEFTAALKIDPNHRGAKGNLESLK</sequence>
<evidence type="ECO:0000256" key="1">
    <source>
        <dbReference type="ARBA" id="ARBA00022737"/>
    </source>
</evidence>
<feature type="transmembrane region" description="Helical" evidence="4">
    <location>
        <begin position="181"/>
        <end position="200"/>
    </location>
</feature>
<dbReference type="RefSeq" id="WP_218252033.1">
    <property type="nucleotide sequence ID" value="NZ_JABXWD010000103.1"/>
</dbReference>
<dbReference type="PANTHER" id="PTHR44227">
    <property type="match status" value="1"/>
</dbReference>
<protein>
    <submittedName>
        <fullName evidence="5">Tetratricopeptide repeat protein</fullName>
    </submittedName>
</protein>
<dbReference type="PANTHER" id="PTHR44227:SF3">
    <property type="entry name" value="PROTEIN O-MANNOSYL-TRANSFERASE TMTC4"/>
    <property type="match status" value="1"/>
</dbReference>
<keyword evidence="1" id="KW-0677">Repeat</keyword>
<evidence type="ECO:0000256" key="3">
    <source>
        <dbReference type="PROSITE-ProRule" id="PRU00339"/>
    </source>
</evidence>
<dbReference type="InterPro" id="IPR019734">
    <property type="entry name" value="TPR_rpt"/>
</dbReference>
<feature type="transmembrane region" description="Helical" evidence="4">
    <location>
        <begin position="407"/>
        <end position="427"/>
    </location>
</feature>
<dbReference type="PROSITE" id="PS50005">
    <property type="entry name" value="TPR"/>
    <property type="match status" value="8"/>
</dbReference>
<dbReference type="EMBL" id="JABXWD010000103">
    <property type="protein sequence ID" value="MBV6341397.1"/>
    <property type="molecule type" value="Genomic_DNA"/>
</dbReference>
<feature type="repeat" description="TPR" evidence="3">
    <location>
        <begin position="490"/>
        <end position="523"/>
    </location>
</feature>
<name>A0ABS6RXN5_9BACT</name>
<reference evidence="5 6" key="1">
    <citation type="journal article" date="2020" name="J Geophys Res Biogeosci">
        <title>Magnetotaxis as an Adaptation to Enable Bacterial Shuttling of Microbial Sulfur and Sulfur Cycling Across Aquatic Oxic#Anoxic Interfaces.</title>
        <authorList>
            <person name="Li J."/>
            <person name="Liu P."/>
            <person name="Wang J."/>
            <person name="Roberts A.P."/>
            <person name="Pan Y."/>
        </authorList>
    </citation>
    <scope>NUCLEOTIDE SEQUENCE [LARGE SCALE GENOMIC DNA]</scope>
    <source>
        <strain evidence="5 6">MYR-1_YQ</strain>
    </source>
</reference>
<dbReference type="Proteomes" id="UP001196980">
    <property type="component" value="Unassembled WGS sequence"/>
</dbReference>
<feature type="transmembrane region" description="Helical" evidence="4">
    <location>
        <begin position="125"/>
        <end position="145"/>
    </location>
</feature>
<feature type="transmembrane region" description="Helical" evidence="4">
    <location>
        <begin position="380"/>
        <end position="401"/>
    </location>
</feature>
<evidence type="ECO:0000256" key="4">
    <source>
        <dbReference type="SAM" id="Phobius"/>
    </source>
</evidence>
<feature type="repeat" description="TPR" evidence="3">
    <location>
        <begin position="592"/>
        <end position="625"/>
    </location>
</feature>
<keyword evidence="4" id="KW-0472">Membrane</keyword>
<feature type="repeat" description="TPR" evidence="3">
    <location>
        <begin position="558"/>
        <end position="591"/>
    </location>
</feature>